<accession>M3K687</accession>
<dbReference type="AlphaFoldDB" id="M3K687"/>
<feature type="domain" description="Oxidoreductase N-terminal" evidence="3">
    <location>
        <begin position="12"/>
        <end position="120"/>
    </location>
</feature>
<dbReference type="InterPro" id="IPR045010">
    <property type="entry name" value="MDR_fam"/>
</dbReference>
<dbReference type="HOGENOM" id="CLU_026673_29_2_1"/>
<dbReference type="InterPro" id="IPR013149">
    <property type="entry name" value="ADH-like_C"/>
</dbReference>
<dbReference type="OrthoDB" id="809632at2759"/>
<dbReference type="Pfam" id="PF00107">
    <property type="entry name" value="ADH_zinc_N"/>
    <property type="match status" value="1"/>
</dbReference>
<feature type="domain" description="Alcohol dehydrogenase-like C-terminal" evidence="2">
    <location>
        <begin position="179"/>
        <end position="310"/>
    </location>
</feature>
<reference evidence="4 5" key="1">
    <citation type="submission" date="2013-02" db="EMBL/GenBank/DDBJ databases">
        <title>Genome sequence of Candida maltosa Xu316, a potential industrial strain for xylitol and ethanol production.</title>
        <authorList>
            <person name="Yu J."/>
            <person name="Wang Q."/>
            <person name="Geng X."/>
            <person name="Bao W."/>
            <person name="He P."/>
            <person name="Cai J."/>
        </authorList>
    </citation>
    <scope>NUCLEOTIDE SEQUENCE [LARGE SCALE GENOMIC DNA]</scope>
    <source>
        <strain evidence="5">Xu316</strain>
    </source>
</reference>
<dbReference type="InterPro" id="IPR011032">
    <property type="entry name" value="GroES-like_sf"/>
</dbReference>
<dbReference type="Proteomes" id="UP000011777">
    <property type="component" value="Unassembled WGS sequence"/>
</dbReference>
<dbReference type="CDD" id="cd05288">
    <property type="entry name" value="PGDH"/>
    <property type="match status" value="1"/>
</dbReference>
<dbReference type="SUPFAM" id="SSF51735">
    <property type="entry name" value="NAD(P)-binding Rossmann-fold domains"/>
    <property type="match status" value="1"/>
</dbReference>
<dbReference type="Gene3D" id="3.90.180.10">
    <property type="entry name" value="Medium-chain alcohol dehydrogenases, catalytic domain"/>
    <property type="match status" value="1"/>
</dbReference>
<proteinExistence type="predicted"/>
<dbReference type="InterPro" id="IPR041694">
    <property type="entry name" value="ADH_N_2"/>
</dbReference>
<dbReference type="eggNOG" id="KOG1196">
    <property type="taxonomic scope" value="Eukaryota"/>
</dbReference>
<dbReference type="Gene3D" id="3.40.50.720">
    <property type="entry name" value="NAD(P)-binding Rossmann-like Domain"/>
    <property type="match status" value="1"/>
</dbReference>
<dbReference type="InterPro" id="IPR036291">
    <property type="entry name" value="NAD(P)-bd_dom_sf"/>
</dbReference>
<dbReference type="STRING" id="1245528.M3K687"/>
<dbReference type="SUPFAM" id="SSF50129">
    <property type="entry name" value="GroES-like"/>
    <property type="match status" value="1"/>
</dbReference>
<dbReference type="PANTHER" id="PTHR43205">
    <property type="entry name" value="PROSTAGLANDIN REDUCTASE"/>
    <property type="match status" value="1"/>
</dbReference>
<dbReference type="PANTHER" id="PTHR43205:SF19">
    <property type="entry name" value="ENOYL REDUCTASE (ER) DOMAIN-CONTAINING PROTEIN"/>
    <property type="match status" value="1"/>
</dbReference>
<comment type="caution">
    <text evidence="4">The sequence shown here is derived from an EMBL/GenBank/DDBJ whole genome shotgun (WGS) entry which is preliminary data.</text>
</comment>
<dbReference type="Pfam" id="PF16884">
    <property type="entry name" value="ADH_N_2"/>
    <property type="match status" value="1"/>
</dbReference>
<dbReference type="EMBL" id="AOGT01000127">
    <property type="protein sequence ID" value="EMG50765.1"/>
    <property type="molecule type" value="Genomic_DNA"/>
</dbReference>
<keyword evidence="5" id="KW-1185">Reference proteome</keyword>
<dbReference type="GO" id="GO:0016628">
    <property type="term" value="F:oxidoreductase activity, acting on the CH-CH group of donors, NAD or NADP as acceptor"/>
    <property type="evidence" value="ECO:0007669"/>
    <property type="project" value="InterPro"/>
</dbReference>
<dbReference type="OMA" id="VDELWWY"/>
<dbReference type="FunFam" id="3.40.50.720:FF:000121">
    <property type="entry name" value="Prostaglandin reductase 2"/>
    <property type="match status" value="1"/>
</dbReference>
<name>M3K687_CANMX</name>
<keyword evidence="1" id="KW-0560">Oxidoreductase</keyword>
<gene>
    <name evidence="4" type="ORF">G210_1085</name>
</gene>
<evidence type="ECO:0000313" key="4">
    <source>
        <dbReference type="EMBL" id="EMG50765.1"/>
    </source>
</evidence>
<organism evidence="4 5">
    <name type="scientific">Candida maltosa (strain Xu316)</name>
    <name type="common">Yeast</name>
    <dbReference type="NCBI Taxonomy" id="1245528"/>
    <lineage>
        <taxon>Eukaryota</taxon>
        <taxon>Fungi</taxon>
        <taxon>Dikarya</taxon>
        <taxon>Ascomycota</taxon>
        <taxon>Saccharomycotina</taxon>
        <taxon>Pichiomycetes</taxon>
        <taxon>Debaryomycetaceae</taxon>
        <taxon>Candida/Lodderomyces clade</taxon>
        <taxon>Candida</taxon>
    </lineage>
</organism>
<evidence type="ECO:0000259" key="2">
    <source>
        <dbReference type="Pfam" id="PF00107"/>
    </source>
</evidence>
<evidence type="ECO:0000259" key="3">
    <source>
        <dbReference type="Pfam" id="PF16884"/>
    </source>
</evidence>
<protein>
    <submittedName>
        <fullName evidence="4">Putative membrane-like protein</fullName>
    </submittedName>
</protein>
<evidence type="ECO:0000313" key="5">
    <source>
        <dbReference type="Proteomes" id="UP000011777"/>
    </source>
</evidence>
<sequence>MSIPQSATQVYLKNCPTGFINPKFNEADSTFEIKTTPIPELKEGQVLVKILYLSNDPTQRSWFRKLGDDTPSYLPPVHEGTPVASFGVAEIIESKSTKYGKGDLVLGRVYWGNYAVLPETLIFNKIDQSFGLPLEFYLSVLGFTTLTAFFGLTEVAEFKGTKEGEKGKVVCVSAASGATGSSVVQIAKHLLGASKVIGISGSDEKCKWVESLGADLCVNYKSETWKQDISDYLGDEKIDVYFDNVGGEILSHVLTQMNKYGHVAACGAISGYNDHSAFSVSTWPFIITERLTVRGFIVSDFGAKYPETINTLVGAIKGGKLKTDGAYHVEKLTGDDTETRLENIPRIWNLLFEDNKPNVLSLSTITNEYLIHCFGISKTRKSDIFLMSEFVVFHQTCVFSIEQIIKKD</sequence>
<evidence type="ECO:0000256" key="1">
    <source>
        <dbReference type="ARBA" id="ARBA00023002"/>
    </source>
</evidence>